<accession>A0A2S4M837</accession>
<dbReference type="EMBL" id="PQFZ01000008">
    <property type="protein sequence ID" value="POR50831.1"/>
    <property type="molecule type" value="Genomic_DNA"/>
</dbReference>
<organism evidence="6 7">
    <name type="scientific">Bosea psychrotolerans</name>
    <dbReference type="NCBI Taxonomy" id="1871628"/>
    <lineage>
        <taxon>Bacteria</taxon>
        <taxon>Pseudomonadati</taxon>
        <taxon>Pseudomonadota</taxon>
        <taxon>Alphaproteobacteria</taxon>
        <taxon>Hyphomicrobiales</taxon>
        <taxon>Boseaceae</taxon>
        <taxon>Bosea</taxon>
    </lineage>
</organism>
<dbReference type="PANTHER" id="PTHR30537">
    <property type="entry name" value="HTH-TYPE TRANSCRIPTIONAL REGULATOR"/>
    <property type="match status" value="1"/>
</dbReference>
<proteinExistence type="inferred from homology"/>
<sequence>MDRFVSFSLFARVVETGSFSAAARESGISQPTASKQIVELERHLGARLLQRTTRKLSLTEAGSEFYERTKRLLADLAEAEASVGRLHGSPVGTLRIGAPAAFGRLYIMPLLPEFLQANPGLSVDLSINDRFVDLVEERVDVAIRIGRLSDMNLIVRHLGVSQRVLAATPAYLSARGEPNFAEELSEHECIVYRYLNSAAEWHFTSPGGPKSVRVQGRFSTNSSEAVRAALLEGLGIGLVPTWLIADAVQGGQLQTILPELSPIPLDVSALYPPTITVSSKVRTFIDFIRRRFRSSELLTSKL</sequence>
<dbReference type="CDD" id="cd08422">
    <property type="entry name" value="PBP2_CrgA_like"/>
    <property type="match status" value="1"/>
</dbReference>
<name>A0A2S4M837_9HYPH</name>
<dbReference type="PROSITE" id="PS50931">
    <property type="entry name" value="HTH_LYSR"/>
    <property type="match status" value="1"/>
</dbReference>
<dbReference type="AlphaFoldDB" id="A0A2S4M837"/>
<evidence type="ECO:0000256" key="3">
    <source>
        <dbReference type="ARBA" id="ARBA00023125"/>
    </source>
</evidence>
<dbReference type="SUPFAM" id="SSF53850">
    <property type="entry name" value="Periplasmic binding protein-like II"/>
    <property type="match status" value="1"/>
</dbReference>
<feature type="domain" description="HTH lysR-type" evidence="5">
    <location>
        <begin position="1"/>
        <end position="59"/>
    </location>
</feature>
<dbReference type="FunFam" id="3.40.190.290:FF:000001">
    <property type="entry name" value="Transcriptional regulator, LysR family"/>
    <property type="match status" value="1"/>
</dbReference>
<comment type="caution">
    <text evidence="6">The sequence shown here is derived from an EMBL/GenBank/DDBJ whole genome shotgun (WGS) entry which is preliminary data.</text>
</comment>
<keyword evidence="7" id="KW-1185">Reference proteome</keyword>
<dbReference type="GO" id="GO:0003677">
    <property type="term" value="F:DNA binding"/>
    <property type="evidence" value="ECO:0007669"/>
    <property type="project" value="UniProtKB-KW"/>
</dbReference>
<dbReference type="PANTHER" id="PTHR30537:SF80">
    <property type="entry name" value="TRANSCRIPTIONAL REGULATOR"/>
    <property type="match status" value="1"/>
</dbReference>
<dbReference type="InterPro" id="IPR005119">
    <property type="entry name" value="LysR_subst-bd"/>
</dbReference>
<evidence type="ECO:0000256" key="2">
    <source>
        <dbReference type="ARBA" id="ARBA00023015"/>
    </source>
</evidence>
<evidence type="ECO:0000256" key="1">
    <source>
        <dbReference type="ARBA" id="ARBA00009437"/>
    </source>
</evidence>
<comment type="similarity">
    <text evidence="1">Belongs to the LysR transcriptional regulatory family.</text>
</comment>
<keyword evidence="3 6" id="KW-0238">DNA-binding</keyword>
<dbReference type="SUPFAM" id="SSF46785">
    <property type="entry name" value="Winged helix' DNA-binding domain"/>
    <property type="match status" value="1"/>
</dbReference>
<protein>
    <submittedName>
        <fullName evidence="6">DNA-binding transcriptional LysR family regulator</fullName>
    </submittedName>
</protein>
<gene>
    <name evidence="6" type="ORF">CYD53_10879</name>
</gene>
<keyword evidence="2" id="KW-0805">Transcription regulation</keyword>
<reference evidence="6 7" key="1">
    <citation type="submission" date="2018-01" db="EMBL/GenBank/DDBJ databases">
        <title>Genomic Encyclopedia of Type Strains, Phase III (KMG-III): the genomes of soil and plant-associated and newly described type strains.</title>
        <authorList>
            <person name="Whitman W."/>
        </authorList>
    </citation>
    <scope>NUCLEOTIDE SEQUENCE [LARGE SCALE GENOMIC DNA]</scope>
    <source>
        <strain evidence="6 7">1131</strain>
    </source>
</reference>
<dbReference type="Gene3D" id="1.10.10.10">
    <property type="entry name" value="Winged helix-like DNA-binding domain superfamily/Winged helix DNA-binding domain"/>
    <property type="match status" value="1"/>
</dbReference>
<dbReference type="InterPro" id="IPR000847">
    <property type="entry name" value="LysR_HTH_N"/>
</dbReference>
<dbReference type="Gene3D" id="3.40.190.290">
    <property type="match status" value="1"/>
</dbReference>
<dbReference type="FunFam" id="1.10.10.10:FF:000001">
    <property type="entry name" value="LysR family transcriptional regulator"/>
    <property type="match status" value="1"/>
</dbReference>
<dbReference type="RefSeq" id="WP_103718941.1">
    <property type="nucleotide sequence ID" value="NZ_PQFZ01000008.1"/>
</dbReference>
<dbReference type="Proteomes" id="UP000236919">
    <property type="component" value="Unassembled WGS sequence"/>
</dbReference>
<evidence type="ECO:0000313" key="6">
    <source>
        <dbReference type="EMBL" id="POR50831.1"/>
    </source>
</evidence>
<dbReference type="InterPro" id="IPR036388">
    <property type="entry name" value="WH-like_DNA-bd_sf"/>
</dbReference>
<dbReference type="InterPro" id="IPR058163">
    <property type="entry name" value="LysR-type_TF_proteobact-type"/>
</dbReference>
<evidence type="ECO:0000256" key="4">
    <source>
        <dbReference type="ARBA" id="ARBA00023163"/>
    </source>
</evidence>
<dbReference type="OrthoDB" id="9813056at2"/>
<dbReference type="PRINTS" id="PR00039">
    <property type="entry name" value="HTHLYSR"/>
</dbReference>
<dbReference type="Pfam" id="PF00126">
    <property type="entry name" value="HTH_1"/>
    <property type="match status" value="1"/>
</dbReference>
<dbReference type="InterPro" id="IPR036390">
    <property type="entry name" value="WH_DNA-bd_sf"/>
</dbReference>
<evidence type="ECO:0000259" key="5">
    <source>
        <dbReference type="PROSITE" id="PS50931"/>
    </source>
</evidence>
<dbReference type="GO" id="GO:0003700">
    <property type="term" value="F:DNA-binding transcription factor activity"/>
    <property type="evidence" value="ECO:0007669"/>
    <property type="project" value="InterPro"/>
</dbReference>
<evidence type="ECO:0000313" key="7">
    <source>
        <dbReference type="Proteomes" id="UP000236919"/>
    </source>
</evidence>
<keyword evidence="4" id="KW-0804">Transcription</keyword>
<dbReference type="Pfam" id="PF03466">
    <property type="entry name" value="LysR_substrate"/>
    <property type="match status" value="1"/>
</dbReference>